<accession>A0A251SJV4</accession>
<dbReference type="EMBL" id="CM007903">
    <property type="protein sequence ID" value="OTF98871.1"/>
    <property type="molecule type" value="Genomic_DNA"/>
</dbReference>
<reference evidence="1" key="3">
    <citation type="submission" date="2020-06" db="EMBL/GenBank/DDBJ databases">
        <title>Helianthus annuus Genome sequencing and assembly Release 2.</title>
        <authorList>
            <person name="Gouzy J."/>
            <person name="Langlade N."/>
            <person name="Munos S."/>
        </authorList>
    </citation>
    <scope>NUCLEOTIDE SEQUENCE</scope>
    <source>
        <tissue evidence="1">Leaves</tissue>
    </source>
</reference>
<dbReference type="AlphaFoldDB" id="A0A251SJV4"/>
<evidence type="ECO:0000313" key="1">
    <source>
        <dbReference type="EMBL" id="KAF5769961.1"/>
    </source>
</evidence>
<dbReference type="Gramene" id="mRNA:HanXRQr2_Chr14g0654211">
    <property type="protein sequence ID" value="mRNA:HanXRQr2_Chr14g0654211"/>
    <property type="gene ID" value="HanXRQr2_Chr14g0654211"/>
</dbReference>
<gene>
    <name evidence="2" type="ORF">HannXRQ_Chr14g0450391</name>
    <name evidence="1" type="ORF">HanXRQr2_Chr14g0654211</name>
</gene>
<protein>
    <submittedName>
        <fullName evidence="2">Uncharacterized protein</fullName>
    </submittedName>
</protein>
<organism evidence="2 3">
    <name type="scientific">Helianthus annuus</name>
    <name type="common">Common sunflower</name>
    <dbReference type="NCBI Taxonomy" id="4232"/>
    <lineage>
        <taxon>Eukaryota</taxon>
        <taxon>Viridiplantae</taxon>
        <taxon>Streptophyta</taxon>
        <taxon>Embryophyta</taxon>
        <taxon>Tracheophyta</taxon>
        <taxon>Spermatophyta</taxon>
        <taxon>Magnoliopsida</taxon>
        <taxon>eudicotyledons</taxon>
        <taxon>Gunneridae</taxon>
        <taxon>Pentapetalae</taxon>
        <taxon>asterids</taxon>
        <taxon>campanulids</taxon>
        <taxon>Asterales</taxon>
        <taxon>Asteraceae</taxon>
        <taxon>Asteroideae</taxon>
        <taxon>Heliantheae alliance</taxon>
        <taxon>Heliantheae</taxon>
        <taxon>Helianthus</taxon>
    </lineage>
</organism>
<sequence>MNLNKSEEQKKLIYEQNNTYHSSDLRKVLYVLKEQLSLFSYKRCQNIKHLIIFA</sequence>
<evidence type="ECO:0000313" key="2">
    <source>
        <dbReference type="EMBL" id="OTF98871.1"/>
    </source>
</evidence>
<keyword evidence="3" id="KW-1185">Reference proteome</keyword>
<proteinExistence type="predicted"/>
<reference evidence="2" key="2">
    <citation type="submission" date="2017-02" db="EMBL/GenBank/DDBJ databases">
        <title>Sunflower complete genome.</title>
        <authorList>
            <person name="Langlade N."/>
            <person name="Munos S."/>
        </authorList>
    </citation>
    <scope>NUCLEOTIDE SEQUENCE [LARGE SCALE GENOMIC DNA]</scope>
    <source>
        <tissue evidence="2">Leaves</tissue>
    </source>
</reference>
<evidence type="ECO:0000313" key="3">
    <source>
        <dbReference type="Proteomes" id="UP000215914"/>
    </source>
</evidence>
<reference evidence="1 3" key="1">
    <citation type="journal article" date="2017" name="Nature">
        <title>The sunflower genome provides insights into oil metabolism, flowering and Asterid evolution.</title>
        <authorList>
            <person name="Badouin H."/>
            <person name="Gouzy J."/>
            <person name="Grassa C.J."/>
            <person name="Murat F."/>
            <person name="Staton S.E."/>
            <person name="Cottret L."/>
            <person name="Lelandais-Briere C."/>
            <person name="Owens G.L."/>
            <person name="Carrere S."/>
            <person name="Mayjonade B."/>
            <person name="Legrand L."/>
            <person name="Gill N."/>
            <person name="Kane N.C."/>
            <person name="Bowers J.E."/>
            <person name="Hubner S."/>
            <person name="Bellec A."/>
            <person name="Berard A."/>
            <person name="Berges H."/>
            <person name="Blanchet N."/>
            <person name="Boniface M.C."/>
            <person name="Brunel D."/>
            <person name="Catrice O."/>
            <person name="Chaidir N."/>
            <person name="Claudel C."/>
            <person name="Donnadieu C."/>
            <person name="Faraut T."/>
            <person name="Fievet G."/>
            <person name="Helmstetter N."/>
            <person name="King M."/>
            <person name="Knapp S.J."/>
            <person name="Lai Z."/>
            <person name="Le Paslier M.C."/>
            <person name="Lippi Y."/>
            <person name="Lorenzon L."/>
            <person name="Mandel J.R."/>
            <person name="Marage G."/>
            <person name="Marchand G."/>
            <person name="Marquand E."/>
            <person name="Bret-Mestries E."/>
            <person name="Morien E."/>
            <person name="Nambeesan S."/>
            <person name="Nguyen T."/>
            <person name="Pegot-Espagnet P."/>
            <person name="Pouilly N."/>
            <person name="Raftis F."/>
            <person name="Sallet E."/>
            <person name="Schiex T."/>
            <person name="Thomas J."/>
            <person name="Vandecasteele C."/>
            <person name="Vares D."/>
            <person name="Vear F."/>
            <person name="Vautrin S."/>
            <person name="Crespi M."/>
            <person name="Mangin B."/>
            <person name="Burke J.M."/>
            <person name="Salse J."/>
            <person name="Munos S."/>
            <person name="Vincourt P."/>
            <person name="Rieseberg L.H."/>
            <person name="Langlade N.B."/>
        </authorList>
    </citation>
    <scope>NUCLEOTIDE SEQUENCE [LARGE SCALE GENOMIC DNA]</scope>
    <source>
        <strain evidence="3">cv. SF193</strain>
        <tissue evidence="1">Leaves</tissue>
    </source>
</reference>
<dbReference type="InParanoid" id="A0A251SJV4"/>
<dbReference type="EMBL" id="MNCJ02000329">
    <property type="protein sequence ID" value="KAF5769961.1"/>
    <property type="molecule type" value="Genomic_DNA"/>
</dbReference>
<name>A0A251SJV4_HELAN</name>
<dbReference type="Proteomes" id="UP000215914">
    <property type="component" value="Chromosome 14"/>
</dbReference>